<keyword evidence="3" id="KW-1185">Reference proteome</keyword>
<comment type="caution">
    <text evidence="2">The sequence shown here is derived from an EMBL/GenBank/DDBJ whole genome shotgun (WGS) entry which is preliminary data.</text>
</comment>
<dbReference type="EMBL" id="SMGI01000001">
    <property type="protein sequence ID" value="TCK68722.1"/>
    <property type="molecule type" value="Genomic_DNA"/>
</dbReference>
<accession>A0A4R1KU54</accession>
<organism evidence="2 3">
    <name type="scientific">Winogradskyella wandonensis</name>
    <dbReference type="NCBI Taxonomy" id="1442586"/>
    <lineage>
        <taxon>Bacteria</taxon>
        <taxon>Pseudomonadati</taxon>
        <taxon>Bacteroidota</taxon>
        <taxon>Flavobacteriia</taxon>
        <taxon>Flavobacteriales</taxon>
        <taxon>Flavobacteriaceae</taxon>
        <taxon>Winogradskyella</taxon>
    </lineage>
</organism>
<sequence length="184" mass="21536">MKLTLKDRINFSIEAIKKHLFLILGGLLFISIGLVLIYIGTIVNKDQLFFYIFGGVFIAFILFVWIYTLPSSLLFYYEKALIKKYGSYTTAIITNKEVEDHSHTEGMGRHRKFVELFMYLLEYKFEYNSQVYTGAFYLNEKAVFDAINIEDKIPIQFLKTNPKTSKIRRQKLCLDLGFKRSMCA</sequence>
<reference evidence="2 3" key="1">
    <citation type="journal article" date="2015" name="Stand. Genomic Sci.">
        <title>Genomic Encyclopedia of Bacterial and Archaeal Type Strains, Phase III: the genomes of soil and plant-associated and newly described type strains.</title>
        <authorList>
            <person name="Whitman W.B."/>
            <person name="Woyke T."/>
            <person name="Klenk H.P."/>
            <person name="Zhou Y."/>
            <person name="Lilburn T.G."/>
            <person name="Beck B.J."/>
            <person name="De Vos P."/>
            <person name="Vandamme P."/>
            <person name="Eisen J.A."/>
            <person name="Garrity G."/>
            <person name="Hugenholtz P."/>
            <person name="Kyrpides N.C."/>
        </authorList>
    </citation>
    <scope>NUCLEOTIDE SEQUENCE [LARGE SCALE GENOMIC DNA]</scope>
    <source>
        <strain evidence="2 3">CECT 8445</strain>
    </source>
</reference>
<keyword evidence="1" id="KW-0472">Membrane</keyword>
<keyword evidence="1" id="KW-0812">Transmembrane</keyword>
<evidence type="ECO:0000313" key="2">
    <source>
        <dbReference type="EMBL" id="TCK68722.1"/>
    </source>
</evidence>
<name>A0A4R1KU54_9FLAO</name>
<proteinExistence type="predicted"/>
<keyword evidence="1" id="KW-1133">Transmembrane helix</keyword>
<feature type="transmembrane region" description="Helical" evidence="1">
    <location>
        <begin position="49"/>
        <end position="77"/>
    </location>
</feature>
<evidence type="ECO:0000256" key="1">
    <source>
        <dbReference type="SAM" id="Phobius"/>
    </source>
</evidence>
<feature type="transmembrane region" description="Helical" evidence="1">
    <location>
        <begin position="20"/>
        <end position="43"/>
    </location>
</feature>
<protein>
    <submittedName>
        <fullName evidence="2">Uncharacterized protein</fullName>
    </submittedName>
</protein>
<gene>
    <name evidence="2" type="ORF">DFQ05_0232</name>
</gene>
<dbReference type="RefSeq" id="WP_132702725.1">
    <property type="nucleotide sequence ID" value="NZ_SMGI01000001.1"/>
</dbReference>
<dbReference type="Proteomes" id="UP000295714">
    <property type="component" value="Unassembled WGS sequence"/>
</dbReference>
<evidence type="ECO:0000313" key="3">
    <source>
        <dbReference type="Proteomes" id="UP000295714"/>
    </source>
</evidence>
<dbReference type="OrthoDB" id="1453838at2"/>
<dbReference type="AlphaFoldDB" id="A0A4R1KU54"/>